<feature type="region of interest" description="Disordered" evidence="1">
    <location>
        <begin position="357"/>
        <end position="376"/>
    </location>
</feature>
<sequence>MIDPLSSNVVDPLSNILSRIPDHPTSTTSFMTSSDPATSSFSITFSLSTATSDTPTTSSDTISSITTPSLTSSDTSTSFSTKPASTTSSTGPSSSTSTRLQPTTSDIVFTTTDSHGKVASSTSSVIVAATISGTSSNGGGAKGGSKGFGVLVQSSLDRPVVQSIIYVTFIPFFHNTGAVAGVFAAVSIVVLVLIIAFTTNAVRRHRKKADVSGGDLSTGCSGITREKLAASDAGIGASDIDSAGNMGSNSQTQHLCDLCKYAFTHEQDVLEWSSYGRHPQEYDHHTDVQLPIPGPRESLVPHRHDPTPSSRLWRAPSGYIVGSEEVNVLIGTHEGSTDNLIQRSSAVSTILNPDHKISAAPTSRADDDPSYDDGFSIQSLSTIPPSYCTRRADHEVEPWTPPPAYTTSHNETAQPPSTSIYGQRVLRLHGPRGLLSVSSVFSDGSIRDGREMSHVESMPPVVRCG</sequence>
<dbReference type="Proteomes" id="UP000256964">
    <property type="component" value="Unassembled WGS sequence"/>
</dbReference>
<protein>
    <submittedName>
        <fullName evidence="3">Uncharacterized protein</fullName>
    </submittedName>
</protein>
<feature type="compositionally biased region" description="Polar residues" evidence="1">
    <location>
        <begin position="24"/>
        <end position="36"/>
    </location>
</feature>
<feature type="transmembrane region" description="Helical" evidence="2">
    <location>
        <begin position="178"/>
        <end position="198"/>
    </location>
</feature>
<gene>
    <name evidence="3" type="ORF">OH76DRAFT_1489897</name>
</gene>
<keyword evidence="2" id="KW-1133">Transmembrane helix</keyword>
<evidence type="ECO:0000256" key="2">
    <source>
        <dbReference type="SAM" id="Phobius"/>
    </source>
</evidence>
<feature type="region of interest" description="Disordered" evidence="1">
    <location>
        <begin position="18"/>
        <end position="37"/>
    </location>
</feature>
<keyword evidence="4" id="KW-1185">Reference proteome</keyword>
<keyword evidence="2" id="KW-0472">Membrane</keyword>
<proteinExistence type="predicted"/>
<feature type="compositionally biased region" description="Low complexity" evidence="1">
    <location>
        <begin position="49"/>
        <end position="98"/>
    </location>
</feature>
<evidence type="ECO:0000313" key="4">
    <source>
        <dbReference type="Proteomes" id="UP000256964"/>
    </source>
</evidence>
<dbReference type="AlphaFoldDB" id="A0A371CKW7"/>
<dbReference type="EMBL" id="KZ857531">
    <property type="protein sequence ID" value="RDX40909.1"/>
    <property type="molecule type" value="Genomic_DNA"/>
</dbReference>
<reference evidence="3 4" key="1">
    <citation type="journal article" date="2018" name="Biotechnol. Biofuels">
        <title>Integrative visual omics of the white-rot fungus Polyporus brumalis exposes the biotechnological potential of its oxidative enzymes for delignifying raw plant biomass.</title>
        <authorList>
            <person name="Miyauchi S."/>
            <person name="Rancon A."/>
            <person name="Drula E."/>
            <person name="Hage H."/>
            <person name="Chaduli D."/>
            <person name="Favel A."/>
            <person name="Grisel S."/>
            <person name="Henrissat B."/>
            <person name="Herpoel-Gimbert I."/>
            <person name="Ruiz-Duenas F.J."/>
            <person name="Chevret D."/>
            <person name="Hainaut M."/>
            <person name="Lin J."/>
            <person name="Wang M."/>
            <person name="Pangilinan J."/>
            <person name="Lipzen A."/>
            <person name="Lesage-Meessen L."/>
            <person name="Navarro D."/>
            <person name="Riley R."/>
            <person name="Grigoriev I.V."/>
            <person name="Zhou S."/>
            <person name="Raouche S."/>
            <person name="Rosso M.N."/>
        </authorList>
    </citation>
    <scope>NUCLEOTIDE SEQUENCE [LARGE SCALE GENOMIC DNA]</scope>
    <source>
        <strain evidence="3 4">BRFM 1820</strain>
    </source>
</reference>
<dbReference type="STRING" id="139420.A0A371CKW7"/>
<name>A0A371CKW7_9APHY</name>
<organism evidence="3 4">
    <name type="scientific">Lentinus brumalis</name>
    <dbReference type="NCBI Taxonomy" id="2498619"/>
    <lineage>
        <taxon>Eukaryota</taxon>
        <taxon>Fungi</taxon>
        <taxon>Dikarya</taxon>
        <taxon>Basidiomycota</taxon>
        <taxon>Agaricomycotina</taxon>
        <taxon>Agaricomycetes</taxon>
        <taxon>Polyporales</taxon>
        <taxon>Polyporaceae</taxon>
        <taxon>Lentinus</taxon>
    </lineage>
</organism>
<keyword evidence="2" id="KW-0812">Transmembrane</keyword>
<accession>A0A371CKW7</accession>
<feature type="region of interest" description="Disordered" evidence="1">
    <location>
        <begin position="49"/>
        <end position="104"/>
    </location>
</feature>
<evidence type="ECO:0000256" key="1">
    <source>
        <dbReference type="SAM" id="MobiDB-lite"/>
    </source>
</evidence>
<evidence type="ECO:0000313" key="3">
    <source>
        <dbReference type="EMBL" id="RDX40909.1"/>
    </source>
</evidence>